<evidence type="ECO:0000259" key="11">
    <source>
        <dbReference type="PROSITE" id="PS50011"/>
    </source>
</evidence>
<dbReference type="FunFam" id="1.10.510.10:FF:000020">
    <property type="entry name" value="serine/threonine-protein kinase D6PK-like"/>
    <property type="match status" value="1"/>
</dbReference>
<keyword evidence="5" id="KW-0547">Nucleotide-binding</keyword>
<dbReference type="Pfam" id="PF00069">
    <property type="entry name" value="Pkinase"/>
    <property type="match status" value="2"/>
</dbReference>
<dbReference type="AlphaFoldDB" id="A0AAN9I3D4"/>
<dbReference type="EMBL" id="JAYWIO010000004">
    <property type="protein sequence ID" value="KAK7265988.1"/>
    <property type="molecule type" value="Genomic_DNA"/>
</dbReference>
<comment type="catalytic activity">
    <reaction evidence="8">
        <text>L-threonyl-[protein] + ATP = O-phospho-L-threonyl-[protein] + ADP + H(+)</text>
        <dbReference type="Rhea" id="RHEA:46608"/>
        <dbReference type="Rhea" id="RHEA-COMP:11060"/>
        <dbReference type="Rhea" id="RHEA-COMP:11605"/>
        <dbReference type="ChEBI" id="CHEBI:15378"/>
        <dbReference type="ChEBI" id="CHEBI:30013"/>
        <dbReference type="ChEBI" id="CHEBI:30616"/>
        <dbReference type="ChEBI" id="CHEBI:61977"/>
        <dbReference type="ChEBI" id="CHEBI:456216"/>
        <dbReference type="EC" id="2.7.11.1"/>
    </reaction>
</comment>
<evidence type="ECO:0000256" key="3">
    <source>
        <dbReference type="ARBA" id="ARBA00022527"/>
    </source>
</evidence>
<evidence type="ECO:0000256" key="4">
    <source>
        <dbReference type="ARBA" id="ARBA00022679"/>
    </source>
</evidence>
<organism evidence="12 13">
    <name type="scientific">Crotalaria pallida</name>
    <name type="common">Smooth rattlebox</name>
    <name type="synonym">Crotalaria striata</name>
    <dbReference type="NCBI Taxonomy" id="3830"/>
    <lineage>
        <taxon>Eukaryota</taxon>
        <taxon>Viridiplantae</taxon>
        <taxon>Streptophyta</taxon>
        <taxon>Embryophyta</taxon>
        <taxon>Tracheophyta</taxon>
        <taxon>Spermatophyta</taxon>
        <taxon>Magnoliopsida</taxon>
        <taxon>eudicotyledons</taxon>
        <taxon>Gunneridae</taxon>
        <taxon>Pentapetalae</taxon>
        <taxon>rosids</taxon>
        <taxon>fabids</taxon>
        <taxon>Fabales</taxon>
        <taxon>Fabaceae</taxon>
        <taxon>Papilionoideae</taxon>
        <taxon>50 kb inversion clade</taxon>
        <taxon>genistoids sensu lato</taxon>
        <taxon>core genistoids</taxon>
        <taxon>Crotalarieae</taxon>
        <taxon>Crotalaria</taxon>
    </lineage>
</organism>
<dbReference type="GO" id="GO:0005524">
    <property type="term" value="F:ATP binding"/>
    <property type="evidence" value="ECO:0007669"/>
    <property type="project" value="UniProtKB-KW"/>
</dbReference>
<evidence type="ECO:0000256" key="9">
    <source>
        <dbReference type="ARBA" id="ARBA00048679"/>
    </source>
</evidence>
<reference evidence="12 13" key="1">
    <citation type="submission" date="2024-01" db="EMBL/GenBank/DDBJ databases">
        <title>The genomes of 5 underutilized Papilionoideae crops provide insights into root nodulation and disease resistanc.</title>
        <authorList>
            <person name="Yuan L."/>
        </authorList>
    </citation>
    <scope>NUCLEOTIDE SEQUENCE [LARGE SCALE GENOMIC DNA]</scope>
    <source>
        <strain evidence="12">ZHUSHIDOU_FW_LH</strain>
        <tissue evidence="12">Leaf</tissue>
    </source>
</reference>
<name>A0AAN9I3D4_CROPI</name>
<feature type="compositionally biased region" description="Polar residues" evidence="10">
    <location>
        <begin position="224"/>
        <end position="233"/>
    </location>
</feature>
<evidence type="ECO:0000256" key="1">
    <source>
        <dbReference type="ARBA" id="ARBA00009903"/>
    </source>
</evidence>
<accession>A0AAN9I3D4</accession>
<dbReference type="SUPFAM" id="SSF56112">
    <property type="entry name" value="Protein kinase-like (PK-like)"/>
    <property type="match status" value="1"/>
</dbReference>
<feature type="domain" description="Protein kinase" evidence="11">
    <location>
        <begin position="422"/>
        <end position="754"/>
    </location>
</feature>
<dbReference type="PROSITE" id="PS50011">
    <property type="entry name" value="PROTEIN_KINASE_DOM"/>
    <property type="match status" value="1"/>
</dbReference>
<dbReference type="InterPro" id="IPR011009">
    <property type="entry name" value="Kinase-like_dom_sf"/>
</dbReference>
<evidence type="ECO:0000256" key="5">
    <source>
        <dbReference type="ARBA" id="ARBA00022741"/>
    </source>
</evidence>
<evidence type="ECO:0000256" key="8">
    <source>
        <dbReference type="ARBA" id="ARBA00047899"/>
    </source>
</evidence>
<keyword evidence="3" id="KW-0723">Serine/threonine-protein kinase</keyword>
<gene>
    <name evidence="12" type="ORF">RIF29_18625</name>
</gene>
<comment type="caution">
    <text evidence="12">The sequence shown here is derived from an EMBL/GenBank/DDBJ whole genome shotgun (WGS) entry which is preliminary data.</text>
</comment>
<keyword evidence="6" id="KW-0418">Kinase</keyword>
<comment type="catalytic activity">
    <reaction evidence="9">
        <text>L-seryl-[protein] + ATP = O-phospho-L-seryl-[protein] + ADP + H(+)</text>
        <dbReference type="Rhea" id="RHEA:17989"/>
        <dbReference type="Rhea" id="RHEA-COMP:9863"/>
        <dbReference type="Rhea" id="RHEA-COMP:11604"/>
        <dbReference type="ChEBI" id="CHEBI:15378"/>
        <dbReference type="ChEBI" id="CHEBI:29999"/>
        <dbReference type="ChEBI" id="CHEBI:30616"/>
        <dbReference type="ChEBI" id="CHEBI:83421"/>
        <dbReference type="ChEBI" id="CHEBI:456216"/>
        <dbReference type="EC" id="2.7.11.1"/>
    </reaction>
</comment>
<dbReference type="Proteomes" id="UP001372338">
    <property type="component" value="Unassembled WGS sequence"/>
</dbReference>
<dbReference type="PANTHER" id="PTHR45637">
    <property type="entry name" value="FLIPPASE KINASE 1-RELATED"/>
    <property type="match status" value="1"/>
</dbReference>
<sequence>MKKNSPKLLLEAEQTTSGPLTSLPSSNAFTLSIDTLSLSPSTASLSYSHQPTVDNHTALNGNMEATKVPTSVPMRVAHDLLLAGHKYLDVRKSQNLINSYPWLFCMCADDDDLEHVDLIILVRPLVHYYVSVYLCVQCLFRRFCNDQIQYSLKRHQDIEGSPSYTGDSVIKLGNFKLVQKYFMEPPTNEVETLSEVQNSVSGVHQDLPSTSRPSSRPPLRPSRNHGSSSTSHHNYALKTDVINPKHYSYHEGNDVEEHEVLREKLRIEQPLDDLKNCDLSGVLESDNCVLVPSKRAVVNHAAKSYCQSEVTSFCPSPSQNSFYSTTVYSEAKESFTNTEISECATSVDKSCESGGEVTNSCDFNESRKTSICRVSTGSDVSDESSTSSLSSAMYKPHKANDVRWEAIQAVRARDGMLEMRHFRLLKKLGCGDIGSVYLAELSGTRTSFAMKVMNKTELASRKKLLRAQTEREILQCLDHPFLPTLYTHFETESFSCLVIEFCPGGDLHALRQRQPGKYFSEHAVRFYVAEVLLALEYLHMLGIIYRDLKPENVLVREDGHIMLSDFDLSLRCTVSPTLVKSSNTLVTKSSGGYCIEPTCITQPDCITPSCFTPRFLSGKSKKEKKSKQKNDMHHQVTPLPELMAEPTNARSMSFVGTHEYLAPEIIKGEGHGSAVDWWTFGIFLYELLFGRTPFKGSVNRATLFNVVGQPLRFPESPTVSFAARDLIRGLLVKEPQHRLAYRRGATEIKQHPFFQNVNWALIRCANPPEVPRPVAMRAAPTEKDPPGVKPSGNYLDIDFF</sequence>
<feature type="region of interest" description="Disordered" evidence="10">
    <location>
        <begin position="202"/>
        <end position="234"/>
    </location>
</feature>
<evidence type="ECO:0000313" key="12">
    <source>
        <dbReference type="EMBL" id="KAK7265988.1"/>
    </source>
</evidence>
<evidence type="ECO:0000313" key="13">
    <source>
        <dbReference type="Proteomes" id="UP001372338"/>
    </source>
</evidence>
<evidence type="ECO:0000256" key="7">
    <source>
        <dbReference type="ARBA" id="ARBA00022840"/>
    </source>
</evidence>
<dbReference type="InterPro" id="IPR008271">
    <property type="entry name" value="Ser/Thr_kinase_AS"/>
</dbReference>
<dbReference type="Gene3D" id="3.30.200.20">
    <property type="entry name" value="Phosphorylase Kinase, domain 1"/>
    <property type="match status" value="1"/>
</dbReference>
<dbReference type="InterPro" id="IPR000719">
    <property type="entry name" value="Prot_kinase_dom"/>
</dbReference>
<dbReference type="FunFam" id="1.10.510.10:FF:000028">
    <property type="entry name" value="serine/threonine-protein kinase D6PK-like"/>
    <property type="match status" value="1"/>
</dbReference>
<evidence type="ECO:0000256" key="2">
    <source>
        <dbReference type="ARBA" id="ARBA00012513"/>
    </source>
</evidence>
<keyword evidence="4" id="KW-0808">Transferase</keyword>
<dbReference type="CDD" id="cd05574">
    <property type="entry name" value="STKc_phototropin_like"/>
    <property type="match status" value="1"/>
</dbReference>
<dbReference type="Gene3D" id="1.10.510.10">
    <property type="entry name" value="Transferase(Phosphotransferase) domain 1"/>
    <property type="match status" value="2"/>
</dbReference>
<protein>
    <recommendedName>
        <fullName evidence="2">non-specific serine/threonine protein kinase</fullName>
        <ecNumber evidence="2">2.7.11.1</ecNumber>
    </recommendedName>
</protein>
<dbReference type="SMART" id="SM00220">
    <property type="entry name" value="S_TKc"/>
    <property type="match status" value="1"/>
</dbReference>
<comment type="similarity">
    <text evidence="1">Belongs to the protein kinase superfamily. AGC Ser/Thr protein kinase family.</text>
</comment>
<dbReference type="FunFam" id="3.30.200.20:FF:000032">
    <property type="entry name" value="Serine/threonine-protein kinase D6PK-like"/>
    <property type="match status" value="1"/>
</dbReference>
<keyword evidence="13" id="KW-1185">Reference proteome</keyword>
<dbReference type="GO" id="GO:0004674">
    <property type="term" value="F:protein serine/threonine kinase activity"/>
    <property type="evidence" value="ECO:0007669"/>
    <property type="project" value="UniProtKB-KW"/>
</dbReference>
<evidence type="ECO:0000256" key="10">
    <source>
        <dbReference type="SAM" id="MobiDB-lite"/>
    </source>
</evidence>
<dbReference type="PROSITE" id="PS00108">
    <property type="entry name" value="PROTEIN_KINASE_ST"/>
    <property type="match status" value="1"/>
</dbReference>
<proteinExistence type="inferred from homology"/>
<keyword evidence="7" id="KW-0067">ATP-binding</keyword>
<evidence type="ECO:0000256" key="6">
    <source>
        <dbReference type="ARBA" id="ARBA00022777"/>
    </source>
</evidence>
<dbReference type="EC" id="2.7.11.1" evidence="2"/>